<dbReference type="RefSeq" id="WP_151581981.1">
    <property type="nucleotide sequence ID" value="NZ_WBVM01000003.1"/>
</dbReference>
<comment type="caution">
    <text evidence="2">The sequence shown here is derived from an EMBL/GenBank/DDBJ whole genome shotgun (WGS) entry which is preliminary data.</text>
</comment>
<reference evidence="2 3" key="1">
    <citation type="submission" date="2019-09" db="EMBL/GenBank/DDBJ databases">
        <title>Pimelobacter sp. isolated from Paulinella.</title>
        <authorList>
            <person name="Jeong S.E."/>
        </authorList>
    </citation>
    <scope>NUCLEOTIDE SEQUENCE [LARGE SCALE GENOMIC DNA]</scope>
    <source>
        <strain evidence="2 3">Pch-N</strain>
    </source>
</reference>
<accession>A0A7J5DT14</accession>
<protein>
    <submittedName>
        <fullName evidence="2">Uncharacterized protein</fullName>
    </submittedName>
</protein>
<proteinExistence type="predicted"/>
<dbReference type="Proteomes" id="UP000449906">
    <property type="component" value="Unassembled WGS sequence"/>
</dbReference>
<evidence type="ECO:0000313" key="2">
    <source>
        <dbReference type="EMBL" id="KAB2808300.1"/>
    </source>
</evidence>
<organism evidence="2 3">
    <name type="scientific">Nocardioides simplex</name>
    <name type="common">Arthrobacter simplex</name>
    <dbReference type="NCBI Taxonomy" id="2045"/>
    <lineage>
        <taxon>Bacteria</taxon>
        <taxon>Bacillati</taxon>
        <taxon>Actinomycetota</taxon>
        <taxon>Actinomycetes</taxon>
        <taxon>Propionibacteriales</taxon>
        <taxon>Nocardioidaceae</taxon>
        <taxon>Pimelobacter</taxon>
    </lineage>
</organism>
<feature type="region of interest" description="Disordered" evidence="1">
    <location>
        <begin position="58"/>
        <end position="77"/>
    </location>
</feature>
<evidence type="ECO:0000313" key="3">
    <source>
        <dbReference type="Proteomes" id="UP000449906"/>
    </source>
</evidence>
<sequence>MGQRHVWVKEQFGPRHFPGLILAWRQNQHGEWEAFVTWDNQSTTDGQIQTDWVPAERLKPVSDGVPRLGTAHDPPRT</sequence>
<dbReference type="EMBL" id="WBVM01000003">
    <property type="protein sequence ID" value="KAB2808300.1"/>
    <property type="molecule type" value="Genomic_DNA"/>
</dbReference>
<gene>
    <name evidence="2" type="ORF">F9L07_22560</name>
</gene>
<evidence type="ECO:0000256" key="1">
    <source>
        <dbReference type="SAM" id="MobiDB-lite"/>
    </source>
</evidence>
<name>A0A7J5DT14_NOCSI</name>
<dbReference type="AlphaFoldDB" id="A0A7J5DT14"/>